<keyword evidence="4" id="KW-1185">Reference proteome</keyword>
<feature type="coiled-coil region" evidence="1">
    <location>
        <begin position="51"/>
        <end position="78"/>
    </location>
</feature>
<gene>
    <name evidence="3" type="ORF">HRTV-25_gp25</name>
</gene>
<keyword evidence="1" id="KW-0175">Coiled coil</keyword>
<protein>
    <submittedName>
        <fullName evidence="3">Tail assembly chaperone</fullName>
    </submittedName>
</protein>
<sequence>MSAPKGKLQEMAIRGRDYRDEYEFEMMGEDVTALLSPLPDKKFLPISAFLKAHLDMDEEEAVEKVEEAKEEAKENGEDSIDISKMDKEFVAALQRAAIFGIKGSYDDDGEVVEYDEEEARAMVEMMVGGYSVELGGKVLEISGDVRDATEFRGSRGEASKIVALLDAGIPLVESQQDLTPFQRMFLLKELERQEEASQSGQAQSPGQVNQLRQPRGGGGETVTYVNDGA</sequence>
<feature type="region of interest" description="Disordered" evidence="2">
    <location>
        <begin position="192"/>
        <end position="229"/>
    </location>
</feature>
<proteinExistence type="predicted"/>
<dbReference type="Proteomes" id="UP000827232">
    <property type="component" value="Segment"/>
</dbReference>
<evidence type="ECO:0000313" key="4">
    <source>
        <dbReference type="Proteomes" id="UP000827232"/>
    </source>
</evidence>
<dbReference type="EMBL" id="MZ334521">
    <property type="protein sequence ID" value="UBF22606.1"/>
    <property type="molecule type" value="Genomic_DNA"/>
</dbReference>
<reference evidence="3" key="1">
    <citation type="submission" date="2021-05" db="EMBL/GenBank/DDBJ databases">
        <title>Diversity, taxonomy and evolution of archaeal viruses of the class Caudoviricetes.</title>
        <authorList>
            <person name="Liu Y."/>
            <person name="Demina T.A."/>
            <person name="Roux S."/>
            <person name="Aiewsakun P."/>
            <person name="Kazlauskas D."/>
            <person name="Simmonds P."/>
            <person name="Prangishvili D."/>
            <person name="Oksanen H.M."/>
            <person name="Krupovic M."/>
        </authorList>
    </citation>
    <scope>NUCLEOTIDE SEQUENCE</scope>
    <source>
        <strain evidence="3">HRTV-25/14</strain>
    </source>
</reference>
<accession>A0AAE8XY94</accession>
<feature type="compositionally biased region" description="Low complexity" evidence="2">
    <location>
        <begin position="196"/>
        <end position="207"/>
    </location>
</feature>
<evidence type="ECO:0000256" key="2">
    <source>
        <dbReference type="SAM" id="MobiDB-lite"/>
    </source>
</evidence>
<evidence type="ECO:0000313" key="3">
    <source>
        <dbReference type="EMBL" id="UBF22606.1"/>
    </source>
</evidence>
<name>A0AAE8XY94_9CAUD</name>
<organism evidence="3 4">
    <name type="scientific">Halorubrum tailed virus 25</name>
    <dbReference type="NCBI Taxonomy" id="2878006"/>
    <lineage>
        <taxon>Viruses</taxon>
        <taxon>Duplodnaviria</taxon>
        <taxon>Heunggongvirae</taxon>
        <taxon>Uroviricota</taxon>
        <taxon>Caudoviricetes</taxon>
        <taxon>Thumleimavirales</taxon>
        <taxon>Hafunaviridae</taxon>
        <taxon>Laminvirus</taxon>
        <taxon>Laminvirus thailandense</taxon>
        <taxon>Laminvirus HRTV25</taxon>
    </lineage>
</organism>
<evidence type="ECO:0000256" key="1">
    <source>
        <dbReference type="SAM" id="Coils"/>
    </source>
</evidence>